<dbReference type="EMBL" id="JACEFO010002306">
    <property type="protein sequence ID" value="KAF8666384.1"/>
    <property type="molecule type" value="Genomic_DNA"/>
</dbReference>
<dbReference type="Proteomes" id="UP000636709">
    <property type="component" value="Unassembled WGS sequence"/>
</dbReference>
<sequence>MTIIKSHGQTLTNVGIYLKKRVFTHGQLYVAISRVSNRKGLKILIENPDGSCEDTTTNIVYKDILHMVYNFFRILQ</sequence>
<reference evidence="1" key="1">
    <citation type="submission" date="2020-07" db="EMBL/GenBank/DDBJ databases">
        <title>Genome sequence and genetic diversity analysis of an under-domesticated orphan crop, white fonio (Digitaria exilis).</title>
        <authorList>
            <person name="Bennetzen J.L."/>
            <person name="Chen S."/>
            <person name="Ma X."/>
            <person name="Wang X."/>
            <person name="Yssel A.E.J."/>
            <person name="Chaluvadi S.R."/>
            <person name="Johnson M."/>
            <person name="Gangashetty P."/>
            <person name="Hamidou F."/>
            <person name="Sanogo M.D."/>
            <person name="Zwaenepoel A."/>
            <person name="Wallace J."/>
            <person name="Van De Peer Y."/>
            <person name="Van Deynze A."/>
        </authorList>
    </citation>
    <scope>NUCLEOTIDE SEQUENCE</scope>
    <source>
        <tissue evidence="1">Leaves</tissue>
    </source>
</reference>
<evidence type="ECO:0000313" key="2">
    <source>
        <dbReference type="Proteomes" id="UP000636709"/>
    </source>
</evidence>
<name>A0A835AWR1_9POAL</name>
<dbReference type="SUPFAM" id="SSF52540">
    <property type="entry name" value="P-loop containing nucleoside triphosphate hydrolases"/>
    <property type="match status" value="1"/>
</dbReference>
<keyword evidence="2" id="KW-1185">Reference proteome</keyword>
<dbReference type="AlphaFoldDB" id="A0A835AWR1"/>
<proteinExistence type="predicted"/>
<organism evidence="1 2">
    <name type="scientific">Digitaria exilis</name>
    <dbReference type="NCBI Taxonomy" id="1010633"/>
    <lineage>
        <taxon>Eukaryota</taxon>
        <taxon>Viridiplantae</taxon>
        <taxon>Streptophyta</taxon>
        <taxon>Embryophyta</taxon>
        <taxon>Tracheophyta</taxon>
        <taxon>Spermatophyta</taxon>
        <taxon>Magnoliopsida</taxon>
        <taxon>Liliopsida</taxon>
        <taxon>Poales</taxon>
        <taxon>Poaceae</taxon>
        <taxon>PACMAD clade</taxon>
        <taxon>Panicoideae</taxon>
        <taxon>Panicodae</taxon>
        <taxon>Paniceae</taxon>
        <taxon>Anthephorinae</taxon>
        <taxon>Digitaria</taxon>
    </lineage>
</organism>
<dbReference type="OrthoDB" id="683365at2759"/>
<evidence type="ECO:0000313" key="1">
    <source>
        <dbReference type="EMBL" id="KAF8666384.1"/>
    </source>
</evidence>
<accession>A0A835AWR1</accession>
<protein>
    <submittedName>
        <fullName evidence="1">Uncharacterized protein</fullName>
    </submittedName>
</protein>
<comment type="caution">
    <text evidence="1">The sequence shown here is derived from an EMBL/GenBank/DDBJ whole genome shotgun (WGS) entry which is preliminary data.</text>
</comment>
<gene>
    <name evidence="1" type="ORF">HU200_053487</name>
</gene>
<dbReference type="InterPro" id="IPR027417">
    <property type="entry name" value="P-loop_NTPase"/>
</dbReference>